<gene>
    <name evidence="1" type="ORF">SYK_23920</name>
</gene>
<name>A0ABN6S6V8_9BACT</name>
<dbReference type="EMBL" id="AP026709">
    <property type="protein sequence ID" value="BDQ38032.1"/>
    <property type="molecule type" value="Genomic_DNA"/>
</dbReference>
<accession>A0ABN6S6V8</accession>
<dbReference type="Proteomes" id="UP001317742">
    <property type="component" value="Chromosome"/>
</dbReference>
<protein>
    <submittedName>
        <fullName evidence="1">Uncharacterized protein</fullName>
    </submittedName>
</protein>
<proteinExistence type="predicted"/>
<reference evidence="1 2" key="1">
    <citation type="submission" date="2022-08" db="EMBL/GenBank/DDBJ databases">
        <title>Genome Sequence of the sulphate-reducing bacterium, Pseudodesulfovibrio sp. SYK.</title>
        <authorList>
            <person name="Kondo R."/>
            <person name="Kataoka T."/>
        </authorList>
    </citation>
    <scope>NUCLEOTIDE SEQUENCE [LARGE SCALE GENOMIC DNA]</scope>
    <source>
        <strain evidence="1 2">SYK</strain>
    </source>
</reference>
<evidence type="ECO:0000313" key="1">
    <source>
        <dbReference type="EMBL" id="BDQ38032.1"/>
    </source>
</evidence>
<keyword evidence="2" id="KW-1185">Reference proteome</keyword>
<dbReference type="RefSeq" id="WP_281760540.1">
    <property type="nucleotide sequence ID" value="NZ_AP026709.1"/>
</dbReference>
<organism evidence="1 2">
    <name type="scientific">Pseudodesulfovibrio nedwellii</name>
    <dbReference type="NCBI Taxonomy" id="2973072"/>
    <lineage>
        <taxon>Bacteria</taxon>
        <taxon>Pseudomonadati</taxon>
        <taxon>Thermodesulfobacteriota</taxon>
        <taxon>Desulfovibrionia</taxon>
        <taxon>Desulfovibrionales</taxon>
        <taxon>Desulfovibrionaceae</taxon>
    </lineage>
</organism>
<evidence type="ECO:0000313" key="2">
    <source>
        <dbReference type="Proteomes" id="UP001317742"/>
    </source>
</evidence>
<sequence>MSRIDNVDETFEAFERKLTSIVKDCIYEVRGTNLDGSPAPLDAQHYRKIKKIYEKVQKQEIARYQTEKPPRGSWPFNDKQIRVKEGFERFYHNLRRHVIRWNDHDGNFSISDAGGNPYRSEKYDDGTYGDVVVRADFKAIEINTGFKRSAASKYFKKLTDAGVLIKLNTKGRQQALYVIGNWRYGMNNTYSCYPRLNRMALREDIRVGLLKQGLALCV</sequence>